<accession>A0A9N9GFI5</accession>
<proteinExistence type="inferred from homology"/>
<dbReference type="InterPro" id="IPR017243">
    <property type="entry name" value="Bloc1s5"/>
</dbReference>
<dbReference type="GO" id="GO:0031083">
    <property type="term" value="C:BLOC-1 complex"/>
    <property type="evidence" value="ECO:0007669"/>
    <property type="project" value="InterPro"/>
</dbReference>
<name>A0A9N9GFI5_FUNMO</name>
<protein>
    <recommendedName>
        <fullName evidence="2">Biogenesis of lysosome-related organelles complex 1 subunit 5</fullName>
    </recommendedName>
</protein>
<gene>
    <name evidence="3" type="ORF">FMOSSE_LOCUS9242</name>
</gene>
<dbReference type="EMBL" id="CAJVPP010002644">
    <property type="protein sequence ID" value="CAG8606758.1"/>
    <property type="molecule type" value="Genomic_DNA"/>
</dbReference>
<evidence type="ECO:0000313" key="4">
    <source>
        <dbReference type="Proteomes" id="UP000789375"/>
    </source>
</evidence>
<evidence type="ECO:0000256" key="2">
    <source>
        <dbReference type="ARBA" id="ARBA00019580"/>
    </source>
</evidence>
<comment type="similarity">
    <text evidence="1">Belongs to the BLOC1S5 family.</text>
</comment>
<reference evidence="3" key="1">
    <citation type="submission" date="2021-06" db="EMBL/GenBank/DDBJ databases">
        <authorList>
            <person name="Kallberg Y."/>
            <person name="Tangrot J."/>
            <person name="Rosling A."/>
        </authorList>
    </citation>
    <scope>NUCLEOTIDE SEQUENCE</scope>
    <source>
        <strain evidence="3">87-6 pot B 2015</strain>
    </source>
</reference>
<sequence>MYKPETKNIVQGKIKIKTHPKESVDKEIKTFSDRNGRENTNLQKCIVYAQDAPDKYTDGVASLSKKLSGVNDKLQVAKPAFETLLTELTELRQNSKNKSDPYHAERKEFLKEINKAKKDYDKEMKKREQELVTEYRLKLEETLRGVDPLH</sequence>
<dbReference type="Pfam" id="PF14942">
    <property type="entry name" value="Muted"/>
    <property type="match status" value="1"/>
</dbReference>
<dbReference type="Proteomes" id="UP000789375">
    <property type="component" value="Unassembled WGS sequence"/>
</dbReference>
<keyword evidence="4" id="KW-1185">Reference proteome</keyword>
<evidence type="ECO:0000313" key="3">
    <source>
        <dbReference type="EMBL" id="CAG8606758.1"/>
    </source>
</evidence>
<evidence type="ECO:0000256" key="1">
    <source>
        <dbReference type="ARBA" id="ARBA00010754"/>
    </source>
</evidence>
<comment type="caution">
    <text evidence="3">The sequence shown here is derived from an EMBL/GenBank/DDBJ whole genome shotgun (WGS) entry which is preliminary data.</text>
</comment>
<dbReference type="AlphaFoldDB" id="A0A9N9GFI5"/>
<dbReference type="GO" id="GO:0030133">
    <property type="term" value="C:transport vesicle"/>
    <property type="evidence" value="ECO:0007669"/>
    <property type="project" value="InterPro"/>
</dbReference>
<organism evidence="3 4">
    <name type="scientific">Funneliformis mosseae</name>
    <name type="common">Endomycorrhizal fungus</name>
    <name type="synonym">Glomus mosseae</name>
    <dbReference type="NCBI Taxonomy" id="27381"/>
    <lineage>
        <taxon>Eukaryota</taxon>
        <taxon>Fungi</taxon>
        <taxon>Fungi incertae sedis</taxon>
        <taxon>Mucoromycota</taxon>
        <taxon>Glomeromycotina</taxon>
        <taxon>Glomeromycetes</taxon>
        <taxon>Glomerales</taxon>
        <taxon>Glomeraceae</taxon>
        <taxon>Funneliformis</taxon>
    </lineage>
</organism>